<dbReference type="Pfam" id="PF00114">
    <property type="entry name" value="Pilin"/>
    <property type="match status" value="1"/>
</dbReference>
<dbReference type="NCBIfam" id="TIGR02532">
    <property type="entry name" value="IV_pilin_GFxxxE"/>
    <property type="match status" value="1"/>
</dbReference>
<sequence>MISAKGFTLIELMIVVAIIGILASIAIPAYQNYTTRAQVAEALNMAGAIKAELIAKYGESGTCPSSPIDFGLDSSGTVNAKYVDKVGINTTYTGAICAFEFTFNTTGMNAGVAGKKLIFAMMNYAGNGSARWECASSQISQMFLPSVCRGI</sequence>
<reference evidence="5 6" key="1">
    <citation type="submission" date="2019-10" db="EMBL/GenBank/DDBJ databases">
        <authorList>
            <person name="Karimi E."/>
        </authorList>
    </citation>
    <scope>NUCLEOTIDE SEQUENCE [LARGE SCALE GENOMIC DNA]</scope>
    <source>
        <strain evidence="5">Acinetobacter sp. 8BE</strain>
    </source>
</reference>
<dbReference type="EMBL" id="CABWKZ010000023">
    <property type="protein sequence ID" value="VXA56626.1"/>
    <property type="molecule type" value="Genomic_DNA"/>
</dbReference>
<protein>
    <submittedName>
        <fullName evidence="5">Fimbrial protein EcpC</fullName>
    </submittedName>
</protein>
<dbReference type="Pfam" id="PF07963">
    <property type="entry name" value="N_methyl"/>
    <property type="match status" value="1"/>
</dbReference>
<evidence type="ECO:0000256" key="2">
    <source>
        <dbReference type="ARBA" id="ARBA00022481"/>
    </source>
</evidence>
<keyword evidence="4" id="KW-0472">Membrane</keyword>
<feature type="transmembrane region" description="Helical" evidence="4">
    <location>
        <begin position="12"/>
        <end position="30"/>
    </location>
</feature>
<evidence type="ECO:0000256" key="1">
    <source>
        <dbReference type="ARBA" id="ARBA00005233"/>
    </source>
</evidence>
<dbReference type="Gene3D" id="3.30.700.10">
    <property type="entry name" value="Glycoprotein, Type 4 Pilin"/>
    <property type="match status" value="1"/>
</dbReference>
<dbReference type="PANTHER" id="PTHR30093">
    <property type="entry name" value="GENERAL SECRETION PATHWAY PROTEIN G"/>
    <property type="match status" value="1"/>
</dbReference>
<accession>A0A653K7A6</accession>
<name>A0A653K7A6_9GAMM</name>
<dbReference type="InterPro" id="IPR012902">
    <property type="entry name" value="N_methyl_site"/>
</dbReference>
<dbReference type="SUPFAM" id="SSF54523">
    <property type="entry name" value="Pili subunits"/>
    <property type="match status" value="1"/>
</dbReference>
<dbReference type="GO" id="GO:0009289">
    <property type="term" value="C:pilus"/>
    <property type="evidence" value="ECO:0007669"/>
    <property type="project" value="InterPro"/>
</dbReference>
<evidence type="ECO:0000256" key="3">
    <source>
        <dbReference type="RuleBase" id="RU000389"/>
    </source>
</evidence>
<dbReference type="GO" id="GO:0007155">
    <property type="term" value="P:cell adhesion"/>
    <property type="evidence" value="ECO:0007669"/>
    <property type="project" value="InterPro"/>
</dbReference>
<keyword evidence="4" id="KW-1133">Transmembrane helix</keyword>
<dbReference type="Proteomes" id="UP000430404">
    <property type="component" value="Unassembled WGS sequence"/>
</dbReference>
<dbReference type="PANTHER" id="PTHR30093:SF34">
    <property type="entry name" value="PREPILIN PEPTIDASE-DEPENDENT PROTEIN D"/>
    <property type="match status" value="1"/>
</dbReference>
<evidence type="ECO:0000313" key="5">
    <source>
        <dbReference type="EMBL" id="VXA56626.1"/>
    </source>
</evidence>
<evidence type="ECO:0000313" key="6">
    <source>
        <dbReference type="Proteomes" id="UP000430404"/>
    </source>
</evidence>
<keyword evidence="3" id="KW-0281">Fimbrium</keyword>
<dbReference type="PROSITE" id="PS00409">
    <property type="entry name" value="PROKAR_NTER_METHYL"/>
    <property type="match status" value="1"/>
</dbReference>
<keyword evidence="4" id="KW-0812">Transmembrane</keyword>
<dbReference type="AlphaFoldDB" id="A0A653K7A6"/>
<dbReference type="RefSeq" id="WP_159723971.1">
    <property type="nucleotide sequence ID" value="NZ_LR732744.1"/>
</dbReference>
<dbReference type="InterPro" id="IPR001082">
    <property type="entry name" value="Pilin"/>
</dbReference>
<dbReference type="InterPro" id="IPR045584">
    <property type="entry name" value="Pilin-like"/>
</dbReference>
<proteinExistence type="inferred from homology"/>
<organism evidence="5 6">
    <name type="scientific">Acinetobacter proteolyticus</name>
    <dbReference type="NCBI Taxonomy" id="1776741"/>
    <lineage>
        <taxon>Bacteria</taxon>
        <taxon>Pseudomonadati</taxon>
        <taxon>Pseudomonadota</taxon>
        <taxon>Gammaproteobacteria</taxon>
        <taxon>Moraxellales</taxon>
        <taxon>Moraxellaceae</taxon>
        <taxon>Acinetobacter</taxon>
    </lineage>
</organism>
<evidence type="ECO:0000256" key="4">
    <source>
        <dbReference type="SAM" id="Phobius"/>
    </source>
</evidence>
<comment type="similarity">
    <text evidence="1 3">Belongs to the N-Me-Phe pilin family.</text>
</comment>
<gene>
    <name evidence="5" type="primary">ecpC</name>
    <name evidence="5" type="ORF">ACI8B_30095</name>
</gene>
<keyword evidence="2" id="KW-0488">Methylation</keyword>